<keyword evidence="1" id="KW-0812">Transmembrane</keyword>
<proteinExistence type="predicted"/>
<keyword evidence="3" id="KW-1185">Reference proteome</keyword>
<sequence>MKAFRKPPLLLSESNERLAAVIAGRIISAERKIASCLNKTVARLPPKVRIAILGLLSLLFAAYNLYLLISSITY</sequence>
<dbReference type="RefSeq" id="WP_141814989.1">
    <property type="nucleotide sequence ID" value="NZ_VFPL01000001.1"/>
</dbReference>
<comment type="caution">
    <text evidence="2">The sequence shown here is derived from an EMBL/GenBank/DDBJ whole genome shotgun (WGS) entry which is preliminary data.</text>
</comment>
<reference evidence="2 3" key="1">
    <citation type="submission" date="2019-09" db="EMBL/GenBank/DDBJ databases">
        <title>Pararcticibacter amylolyticus gen. nov., sp. nov., isolated from a rottenly hemp rope, and reclassification of Pedobacter tournemirensis as Pararcticibacter tournemirensis comb. nov.</title>
        <authorList>
            <person name="Cai Y."/>
        </authorList>
    </citation>
    <scope>NUCLEOTIDE SEQUENCE [LARGE SCALE GENOMIC DNA]</scope>
    <source>
        <strain evidence="2 3">TF5-37.2-LB10</strain>
    </source>
</reference>
<evidence type="ECO:0000313" key="2">
    <source>
        <dbReference type="EMBL" id="KAA8480077.1"/>
    </source>
</evidence>
<keyword evidence="1" id="KW-0472">Membrane</keyword>
<dbReference type="EMBL" id="VWNE01000026">
    <property type="protein sequence ID" value="KAA8480077.1"/>
    <property type="molecule type" value="Genomic_DNA"/>
</dbReference>
<dbReference type="Proteomes" id="UP000322918">
    <property type="component" value="Unassembled WGS sequence"/>
</dbReference>
<keyword evidence="1" id="KW-1133">Transmembrane helix</keyword>
<organism evidence="2 3">
    <name type="scientific">Arcticibacter tournemirensis</name>
    <dbReference type="NCBI Taxonomy" id="699437"/>
    <lineage>
        <taxon>Bacteria</taxon>
        <taxon>Pseudomonadati</taxon>
        <taxon>Bacteroidota</taxon>
        <taxon>Sphingobacteriia</taxon>
        <taxon>Sphingobacteriales</taxon>
        <taxon>Sphingobacteriaceae</taxon>
        <taxon>Arcticibacter</taxon>
    </lineage>
</organism>
<accession>A0A5M9H3X3</accession>
<name>A0A5M9H3X3_9SPHI</name>
<protein>
    <submittedName>
        <fullName evidence="2">DUF3989 domain-containing protein</fullName>
    </submittedName>
</protein>
<evidence type="ECO:0000256" key="1">
    <source>
        <dbReference type="SAM" id="Phobius"/>
    </source>
</evidence>
<gene>
    <name evidence="2" type="ORF">F1649_15765</name>
</gene>
<dbReference type="AlphaFoldDB" id="A0A5M9H3X3"/>
<feature type="transmembrane region" description="Helical" evidence="1">
    <location>
        <begin position="48"/>
        <end position="69"/>
    </location>
</feature>
<evidence type="ECO:0000313" key="3">
    <source>
        <dbReference type="Proteomes" id="UP000322918"/>
    </source>
</evidence>